<dbReference type="AlphaFoldDB" id="A0AAE3E2W7"/>
<dbReference type="RefSeq" id="WP_308730996.1">
    <property type="nucleotide sequence ID" value="NZ_JAJEQN010000003.1"/>
</dbReference>
<gene>
    <name evidence="1" type="ORF">LKD48_01795</name>
</gene>
<sequence length="117" mass="14115">MKETKKIQSKREREQYVVSQMIELYCKKQHKSKNGALCKDCQELKDYAWQRSEKCPFMETKTFCSNCKVHCYKPAMREKIREVMRFSGPRMLFYHPMLAIRHLIESKWEKKNLDGSV</sequence>
<accession>A0AAE3E2W7</accession>
<name>A0AAE3E2W7_9FIRM</name>
<keyword evidence="2" id="KW-1185">Reference proteome</keyword>
<evidence type="ECO:0000313" key="1">
    <source>
        <dbReference type="EMBL" id="MCC2220382.1"/>
    </source>
</evidence>
<proteinExistence type="predicted"/>
<dbReference type="EMBL" id="JAJEQN010000003">
    <property type="protein sequence ID" value="MCC2220382.1"/>
    <property type="molecule type" value="Genomic_DNA"/>
</dbReference>
<evidence type="ECO:0000313" key="2">
    <source>
        <dbReference type="Proteomes" id="UP001198200"/>
    </source>
</evidence>
<comment type="caution">
    <text evidence="1">The sequence shown here is derived from an EMBL/GenBank/DDBJ whole genome shotgun (WGS) entry which is preliminary data.</text>
</comment>
<organism evidence="1 2">
    <name type="scientific">Anthropogastromicrobium aceti</name>
    <dbReference type="NCBI Taxonomy" id="2981768"/>
    <lineage>
        <taxon>Bacteria</taxon>
        <taxon>Bacillati</taxon>
        <taxon>Bacillota</taxon>
        <taxon>Clostridia</taxon>
        <taxon>Lachnospirales</taxon>
        <taxon>Lachnospiraceae</taxon>
        <taxon>Anthropogastromicrobium</taxon>
    </lineage>
</organism>
<protein>
    <submittedName>
        <fullName evidence="1">Nitrous oxide-stimulated promoter family protein</fullName>
    </submittedName>
</protein>
<dbReference type="InterPro" id="IPR020483">
    <property type="entry name" value="Uncharacterised_YgbA"/>
</dbReference>
<dbReference type="Proteomes" id="UP001198200">
    <property type="component" value="Unassembled WGS sequence"/>
</dbReference>
<dbReference type="Pfam" id="PF11756">
    <property type="entry name" value="YgbA_NO"/>
    <property type="match status" value="1"/>
</dbReference>
<dbReference type="NCBIfam" id="NF007714">
    <property type="entry name" value="PRK10410.1-2"/>
    <property type="match status" value="1"/>
</dbReference>
<reference evidence="1 2" key="1">
    <citation type="submission" date="2021-10" db="EMBL/GenBank/DDBJ databases">
        <title>Anaerobic single-cell dispensing facilitates the cultivation of human gut bacteria.</title>
        <authorList>
            <person name="Afrizal A."/>
        </authorList>
    </citation>
    <scope>NUCLEOTIDE SEQUENCE [LARGE SCALE GENOMIC DNA]</scope>
    <source>
        <strain evidence="1 2">CLA-AA-H224</strain>
    </source>
</reference>